<evidence type="ECO:0000313" key="3">
    <source>
        <dbReference type="Proteomes" id="UP000233551"/>
    </source>
</evidence>
<dbReference type="Proteomes" id="UP000233551">
    <property type="component" value="Unassembled WGS sequence"/>
</dbReference>
<accession>A0A2I0KEZ2</accession>
<evidence type="ECO:0000313" key="2">
    <source>
        <dbReference type="EMBL" id="PKI67075.1"/>
    </source>
</evidence>
<name>A0A2I0KEZ2_PUNGR</name>
<dbReference type="EMBL" id="PGOL01000644">
    <property type="protein sequence ID" value="PKI67075.1"/>
    <property type="molecule type" value="Genomic_DNA"/>
</dbReference>
<comment type="caution">
    <text evidence="2">The sequence shown here is derived from an EMBL/GenBank/DDBJ whole genome shotgun (WGS) entry which is preliminary data.</text>
</comment>
<organism evidence="2 3">
    <name type="scientific">Punica granatum</name>
    <name type="common">Pomegranate</name>
    <dbReference type="NCBI Taxonomy" id="22663"/>
    <lineage>
        <taxon>Eukaryota</taxon>
        <taxon>Viridiplantae</taxon>
        <taxon>Streptophyta</taxon>
        <taxon>Embryophyta</taxon>
        <taxon>Tracheophyta</taxon>
        <taxon>Spermatophyta</taxon>
        <taxon>Magnoliopsida</taxon>
        <taxon>eudicotyledons</taxon>
        <taxon>Gunneridae</taxon>
        <taxon>Pentapetalae</taxon>
        <taxon>rosids</taxon>
        <taxon>malvids</taxon>
        <taxon>Myrtales</taxon>
        <taxon>Lythraceae</taxon>
        <taxon>Punica</taxon>
    </lineage>
</organism>
<sequence>MATLHNVSLLKAQCGIIGMTHTTHLDPPSSALRVSDALFMSLETQSQQTKITLISGSPKQLRKQSEKSSFGLLGHLWLYICITGLRVKCPRNLKIYVKMTDALEFIPCSRVNSDSRLPSACRSPPEPAVRLPAHLTSSRVPILIERASFAPEHSSKRSTESPDSQTLPRLFPRIPRLGKTFST</sequence>
<evidence type="ECO:0000256" key="1">
    <source>
        <dbReference type="SAM" id="MobiDB-lite"/>
    </source>
</evidence>
<proteinExistence type="predicted"/>
<dbReference type="AlphaFoldDB" id="A0A2I0KEZ2"/>
<feature type="region of interest" description="Disordered" evidence="1">
    <location>
        <begin position="151"/>
        <end position="170"/>
    </location>
</feature>
<reference evidence="2 3" key="1">
    <citation type="submission" date="2017-11" db="EMBL/GenBank/DDBJ databases">
        <title>De-novo sequencing of pomegranate (Punica granatum L.) genome.</title>
        <authorList>
            <person name="Akparov Z."/>
            <person name="Amiraslanov A."/>
            <person name="Hajiyeva S."/>
            <person name="Abbasov M."/>
            <person name="Kaur K."/>
            <person name="Hamwieh A."/>
            <person name="Solovyev V."/>
            <person name="Salamov A."/>
            <person name="Braich B."/>
            <person name="Kosarev P."/>
            <person name="Mahmoud A."/>
            <person name="Hajiyev E."/>
            <person name="Babayeva S."/>
            <person name="Izzatullayeva V."/>
            <person name="Mammadov A."/>
            <person name="Mammadov A."/>
            <person name="Sharifova S."/>
            <person name="Ojaghi J."/>
            <person name="Eynullazada K."/>
            <person name="Bayramov B."/>
            <person name="Abdulazimova A."/>
            <person name="Shahmuradov I."/>
        </authorList>
    </citation>
    <scope>NUCLEOTIDE SEQUENCE [LARGE SCALE GENOMIC DNA]</scope>
    <source>
        <strain evidence="3">cv. AG2017</strain>
        <tissue evidence="2">Leaf</tissue>
    </source>
</reference>
<keyword evidence="3" id="KW-1185">Reference proteome</keyword>
<protein>
    <submittedName>
        <fullName evidence="2">Uncharacterized protein</fullName>
    </submittedName>
</protein>
<gene>
    <name evidence="2" type="ORF">CRG98_012539</name>
</gene>